<feature type="coiled-coil region" evidence="1">
    <location>
        <begin position="167"/>
        <end position="229"/>
    </location>
</feature>
<evidence type="ECO:0000313" key="2">
    <source>
        <dbReference type="EMBL" id="JAS31615.1"/>
    </source>
</evidence>
<keyword evidence="1" id="KW-0175">Coiled coil</keyword>
<protein>
    <submittedName>
        <fullName evidence="2">Uncharacterized protein</fullName>
    </submittedName>
</protein>
<feature type="coiled-coil region" evidence="1">
    <location>
        <begin position="107"/>
        <end position="134"/>
    </location>
</feature>
<organism evidence="2">
    <name type="scientific">Clastoptera arizonana</name>
    <name type="common">Arizona spittle bug</name>
    <dbReference type="NCBI Taxonomy" id="38151"/>
    <lineage>
        <taxon>Eukaryota</taxon>
        <taxon>Metazoa</taxon>
        <taxon>Ecdysozoa</taxon>
        <taxon>Arthropoda</taxon>
        <taxon>Hexapoda</taxon>
        <taxon>Insecta</taxon>
        <taxon>Pterygota</taxon>
        <taxon>Neoptera</taxon>
        <taxon>Paraneoptera</taxon>
        <taxon>Hemiptera</taxon>
        <taxon>Auchenorrhyncha</taxon>
        <taxon>Cercopoidea</taxon>
        <taxon>Clastopteridae</taxon>
        <taxon>Clastoptera</taxon>
    </lineage>
</organism>
<sequence>MIKMGEVDKSNYPENKKKLELKSALKKVSSNLGGNCNTQCQNSKVLLNEQIPINKKDIKEQNLFSMQNDLDLPLFKLPQFELFDKIDKDEVNQPQISDLCLKDRQRIGRLVEEVARYKKEKEDDEKEISFLKTQIKEIEGCMVQLRESQNAKMEHSKQMELKHFHEEKKLREKLSELSVLLVEMQKQKETTDKCVKAVRAQAEKLTEALQTIQKEKQLIEKLYMCAKEELKMKKPVKDRMKGQYTVNKFDKNKTEEKSCQFPEKETSVKICTSLEEDTKKELKLINQNKYSEESHDLQLLDELFFKNNVFCNQDEPLNIPQGYDIINHNNYG</sequence>
<reference evidence="2" key="1">
    <citation type="submission" date="2015-12" db="EMBL/GenBank/DDBJ databases">
        <title>De novo transcriptome assembly of four potential Pierce s Disease insect vectors from Arizona vineyards.</title>
        <authorList>
            <person name="Tassone E.E."/>
        </authorList>
    </citation>
    <scope>NUCLEOTIDE SEQUENCE</scope>
</reference>
<evidence type="ECO:0000256" key="1">
    <source>
        <dbReference type="SAM" id="Coils"/>
    </source>
</evidence>
<dbReference type="EMBL" id="GEDC01005683">
    <property type="protein sequence ID" value="JAS31615.1"/>
    <property type="molecule type" value="Transcribed_RNA"/>
</dbReference>
<name>A0A1B6E118_9HEMI</name>
<proteinExistence type="predicted"/>
<dbReference type="AlphaFoldDB" id="A0A1B6E118"/>
<gene>
    <name evidence="2" type="ORF">g.4598</name>
</gene>
<accession>A0A1B6E118</accession>